<protein>
    <submittedName>
        <fullName evidence="2">Uncharacterized protein</fullName>
    </submittedName>
</protein>
<dbReference type="VEuPathDB" id="AmoebaDB:FDP41_008045"/>
<proteinExistence type="predicted"/>
<dbReference type="VEuPathDB" id="AmoebaDB:NF0091630"/>
<dbReference type="AlphaFoldDB" id="A0A6A5CEY3"/>
<reference evidence="2 3" key="1">
    <citation type="journal article" date="2019" name="Sci. Rep.">
        <title>Nanopore sequencing improves the draft genome of the human pathogenic amoeba Naegleria fowleri.</title>
        <authorList>
            <person name="Liechti N."/>
            <person name="Schurch N."/>
            <person name="Bruggmann R."/>
            <person name="Wittwer M."/>
        </authorList>
    </citation>
    <scope>NUCLEOTIDE SEQUENCE [LARGE SCALE GENOMIC DNA]</scope>
    <source>
        <strain evidence="2 3">ATCC 30894</strain>
    </source>
</reference>
<feature type="region of interest" description="Disordered" evidence="1">
    <location>
        <begin position="1"/>
        <end position="25"/>
    </location>
</feature>
<sequence length="106" mass="12236">MKAQQSTRSNNTTHKQNVGQTKRSANIEDRLLKDFLQEYGLSQHVDPNLGLVKSRGQNVNKGRGKKSEWLEIWKLHDEHCSVKKIAKSLNRTTTYVKRVLGRPRPQ</sequence>
<accession>A0A6A5CEY3</accession>
<name>A0A6A5CEY3_NAEFO</name>
<dbReference type="RefSeq" id="XP_044568843.1">
    <property type="nucleotide sequence ID" value="XM_044711857.1"/>
</dbReference>
<keyword evidence="3" id="KW-1185">Reference proteome</keyword>
<feature type="compositionally biased region" description="Polar residues" evidence="1">
    <location>
        <begin position="1"/>
        <end position="24"/>
    </location>
</feature>
<dbReference type="GeneID" id="68115263"/>
<dbReference type="EMBL" id="VFQX01000004">
    <property type="protein sequence ID" value="KAF0984130.1"/>
    <property type="molecule type" value="Genomic_DNA"/>
</dbReference>
<organism evidence="2 3">
    <name type="scientific">Naegleria fowleri</name>
    <name type="common">Brain eating amoeba</name>
    <dbReference type="NCBI Taxonomy" id="5763"/>
    <lineage>
        <taxon>Eukaryota</taxon>
        <taxon>Discoba</taxon>
        <taxon>Heterolobosea</taxon>
        <taxon>Tetramitia</taxon>
        <taxon>Eutetramitia</taxon>
        <taxon>Vahlkampfiidae</taxon>
        <taxon>Naegleria</taxon>
    </lineage>
</organism>
<evidence type="ECO:0000256" key="1">
    <source>
        <dbReference type="SAM" id="MobiDB-lite"/>
    </source>
</evidence>
<comment type="caution">
    <text evidence="2">The sequence shown here is derived from an EMBL/GenBank/DDBJ whole genome shotgun (WGS) entry which is preliminary data.</text>
</comment>
<evidence type="ECO:0000313" key="2">
    <source>
        <dbReference type="EMBL" id="KAF0984130.1"/>
    </source>
</evidence>
<dbReference type="Proteomes" id="UP000444721">
    <property type="component" value="Unassembled WGS sequence"/>
</dbReference>
<gene>
    <name evidence="2" type="ORF">FDP41_008045</name>
</gene>
<evidence type="ECO:0000313" key="3">
    <source>
        <dbReference type="Proteomes" id="UP000444721"/>
    </source>
</evidence>